<dbReference type="AlphaFoldDB" id="A0A0V7ZMI6"/>
<dbReference type="EMBL" id="LMTZ01000105">
    <property type="protein sequence ID" value="KST65688.1"/>
    <property type="molecule type" value="Genomic_DNA"/>
</dbReference>
<gene>
    <name evidence="2" type="ORF">BC008_22170</name>
</gene>
<protein>
    <submittedName>
        <fullName evidence="2">Uncharacterized protein</fullName>
    </submittedName>
</protein>
<comment type="caution">
    <text evidence="2">The sequence shown here is derived from an EMBL/GenBank/DDBJ whole genome shotgun (WGS) entry which is preliminary data.</text>
</comment>
<sequence length="179" mass="21092">MEKKEFHKKIAATITSIKELNTLNFEEKTFPIREYKMVGVMNKILEVYLAIKVDSDLQSDPIFQDYLDESANLFYGTITADIYLYTRSIERIAGSILEPGEWEKLFWRRSAFEALKELYQGTVFEQYLVDQVEIDEDTEERMEFLSQREGPVSEDDIPKGIPSSHWWWWGEPPEESDDD</sequence>
<evidence type="ECO:0000256" key="1">
    <source>
        <dbReference type="SAM" id="MobiDB-lite"/>
    </source>
</evidence>
<reference evidence="2 3" key="1">
    <citation type="journal article" date="2015" name="Genome Announc.">
        <title>Draft Genome of the Euendolithic (true boring) Cyanobacterium Mastigocoleus testarum strain BC008.</title>
        <authorList>
            <person name="Guida B.S."/>
            <person name="Garcia-Pichel F."/>
        </authorList>
    </citation>
    <scope>NUCLEOTIDE SEQUENCE [LARGE SCALE GENOMIC DNA]</scope>
    <source>
        <strain evidence="2 3">BC008</strain>
    </source>
</reference>
<dbReference type="RefSeq" id="WP_027844459.1">
    <property type="nucleotide sequence ID" value="NZ_LMTZ01000105.1"/>
</dbReference>
<evidence type="ECO:0000313" key="3">
    <source>
        <dbReference type="Proteomes" id="UP000053372"/>
    </source>
</evidence>
<dbReference type="OrthoDB" id="592986at2"/>
<feature type="region of interest" description="Disordered" evidence="1">
    <location>
        <begin position="146"/>
        <end position="179"/>
    </location>
</feature>
<name>A0A0V7ZMI6_9CYAN</name>
<organism evidence="2 3">
    <name type="scientific">Mastigocoleus testarum BC008</name>
    <dbReference type="NCBI Taxonomy" id="371196"/>
    <lineage>
        <taxon>Bacteria</taxon>
        <taxon>Bacillati</taxon>
        <taxon>Cyanobacteriota</taxon>
        <taxon>Cyanophyceae</taxon>
        <taxon>Nostocales</taxon>
        <taxon>Hapalosiphonaceae</taxon>
        <taxon>Mastigocoleus</taxon>
    </lineage>
</organism>
<accession>A0A0V7ZMI6</accession>
<proteinExistence type="predicted"/>
<keyword evidence="3" id="KW-1185">Reference proteome</keyword>
<evidence type="ECO:0000313" key="2">
    <source>
        <dbReference type="EMBL" id="KST65688.1"/>
    </source>
</evidence>
<dbReference type="Proteomes" id="UP000053372">
    <property type="component" value="Unassembled WGS sequence"/>
</dbReference>